<organism evidence="6 7">
    <name type="scientific">Alkalilimnicola ehrlichii</name>
    <dbReference type="NCBI Taxonomy" id="351052"/>
    <lineage>
        <taxon>Bacteria</taxon>
        <taxon>Pseudomonadati</taxon>
        <taxon>Pseudomonadota</taxon>
        <taxon>Gammaproteobacteria</taxon>
        <taxon>Chromatiales</taxon>
        <taxon>Ectothiorhodospiraceae</taxon>
        <taxon>Alkalilimnicola</taxon>
    </lineage>
</organism>
<dbReference type="SUPFAM" id="SSF46785">
    <property type="entry name" value="Winged helix' DNA-binding domain"/>
    <property type="match status" value="1"/>
</dbReference>
<dbReference type="PANTHER" id="PTHR30136:SF33">
    <property type="entry name" value="TRANSCRIPTIONAL REGULATORY PROTEIN"/>
    <property type="match status" value="1"/>
</dbReference>
<dbReference type="InterPro" id="IPR036390">
    <property type="entry name" value="WH_DNA-bd_sf"/>
</dbReference>
<dbReference type="InterPro" id="IPR005471">
    <property type="entry name" value="Tscrpt_reg_IclR_N"/>
</dbReference>
<dbReference type="GO" id="GO:0003677">
    <property type="term" value="F:DNA binding"/>
    <property type="evidence" value="ECO:0007669"/>
    <property type="project" value="UniProtKB-KW"/>
</dbReference>
<dbReference type="OrthoDB" id="9807558at2"/>
<keyword evidence="2" id="KW-0238">DNA-binding</keyword>
<evidence type="ECO:0000313" key="6">
    <source>
        <dbReference type="EMBL" id="RFA39348.1"/>
    </source>
</evidence>
<dbReference type="PROSITE" id="PS51078">
    <property type="entry name" value="ICLR_ED"/>
    <property type="match status" value="1"/>
</dbReference>
<evidence type="ECO:0000313" key="7">
    <source>
        <dbReference type="Proteomes" id="UP000256763"/>
    </source>
</evidence>
<dbReference type="GO" id="GO:0003700">
    <property type="term" value="F:DNA-binding transcription factor activity"/>
    <property type="evidence" value="ECO:0007669"/>
    <property type="project" value="TreeGrafter"/>
</dbReference>
<dbReference type="Gene3D" id="1.10.10.10">
    <property type="entry name" value="Winged helix-like DNA-binding domain superfamily/Winged helix DNA-binding domain"/>
    <property type="match status" value="1"/>
</dbReference>
<dbReference type="AlphaFoldDB" id="A0A3E0X2T3"/>
<accession>A0A3E0X2T3</accession>
<dbReference type="EMBL" id="NFZW01000001">
    <property type="protein sequence ID" value="RFA39348.1"/>
    <property type="molecule type" value="Genomic_DNA"/>
</dbReference>
<name>A0A3E0X2T3_9GAMM</name>
<proteinExistence type="predicted"/>
<dbReference type="InterPro" id="IPR014757">
    <property type="entry name" value="Tscrpt_reg_IclR_C"/>
</dbReference>
<dbReference type="SUPFAM" id="SSF55781">
    <property type="entry name" value="GAF domain-like"/>
    <property type="match status" value="1"/>
</dbReference>
<dbReference type="PANTHER" id="PTHR30136">
    <property type="entry name" value="HELIX-TURN-HELIX TRANSCRIPTIONAL REGULATOR, ICLR FAMILY"/>
    <property type="match status" value="1"/>
</dbReference>
<feature type="domain" description="IclR-ED" evidence="5">
    <location>
        <begin position="80"/>
        <end position="263"/>
    </location>
</feature>
<evidence type="ECO:0000259" key="4">
    <source>
        <dbReference type="PROSITE" id="PS51077"/>
    </source>
</evidence>
<dbReference type="GO" id="GO:0045892">
    <property type="term" value="P:negative regulation of DNA-templated transcription"/>
    <property type="evidence" value="ECO:0007669"/>
    <property type="project" value="TreeGrafter"/>
</dbReference>
<evidence type="ECO:0000256" key="1">
    <source>
        <dbReference type="ARBA" id="ARBA00023015"/>
    </source>
</evidence>
<evidence type="ECO:0000259" key="5">
    <source>
        <dbReference type="PROSITE" id="PS51078"/>
    </source>
</evidence>
<dbReference type="InterPro" id="IPR050707">
    <property type="entry name" value="HTH_MetabolicPath_Reg"/>
</dbReference>
<dbReference type="Pfam" id="PF09339">
    <property type="entry name" value="HTH_IclR"/>
    <property type="match status" value="1"/>
</dbReference>
<dbReference type="InterPro" id="IPR029016">
    <property type="entry name" value="GAF-like_dom_sf"/>
</dbReference>
<dbReference type="InterPro" id="IPR036388">
    <property type="entry name" value="WH-like_DNA-bd_sf"/>
</dbReference>
<protein>
    <submittedName>
        <fullName evidence="6">IclR family transcriptional regulator</fullName>
    </submittedName>
</protein>
<dbReference type="SMART" id="SM00346">
    <property type="entry name" value="HTH_ICLR"/>
    <property type="match status" value="1"/>
</dbReference>
<reference evidence="7" key="1">
    <citation type="submission" date="2017-05" db="EMBL/GenBank/DDBJ databases">
        <authorList>
            <person name="Sharma S."/>
            <person name="Sidhu C."/>
            <person name="Pinnaka A.K."/>
        </authorList>
    </citation>
    <scope>NUCLEOTIDE SEQUENCE [LARGE SCALE GENOMIC DNA]</scope>
    <source>
        <strain evidence="7">AK93</strain>
    </source>
</reference>
<dbReference type="PROSITE" id="PS51077">
    <property type="entry name" value="HTH_ICLR"/>
    <property type="match status" value="1"/>
</dbReference>
<sequence>MNDFQNEETPAKDRKFVTALARGLEVLRAFRPGDGFLGNQEIAKRTGLPKPTVTRLTYTLTKLGYLAYSERLERYQLGTSVLALGYATLSNYGIRQMARPYMQELADEVDCAVSLGSRERLAMVYLETCRGSGAVTLRLDIGSRIPIATTAMGRAFLAAIPERERDYLMDYIKKRSGNEWNQVRQGIEHSLDHYEQYGYVKTIGEWERDVNSVGVPLVQTENGDVFAFNCGGPSFLLPEERLDEDLGPRLKQLVFNVQTALSRM</sequence>
<evidence type="ECO:0000256" key="2">
    <source>
        <dbReference type="ARBA" id="ARBA00023125"/>
    </source>
</evidence>
<feature type="domain" description="HTH iclR-type" evidence="4">
    <location>
        <begin position="17"/>
        <end position="79"/>
    </location>
</feature>
<evidence type="ECO:0000256" key="3">
    <source>
        <dbReference type="ARBA" id="ARBA00023163"/>
    </source>
</evidence>
<dbReference type="RefSeq" id="WP_116300693.1">
    <property type="nucleotide sequence ID" value="NZ_NFZV01000001.1"/>
</dbReference>
<keyword evidence="1" id="KW-0805">Transcription regulation</keyword>
<keyword evidence="3" id="KW-0804">Transcription</keyword>
<dbReference type="Pfam" id="PF01614">
    <property type="entry name" value="IclR_C"/>
    <property type="match status" value="1"/>
</dbReference>
<comment type="caution">
    <text evidence="6">The sequence shown here is derived from an EMBL/GenBank/DDBJ whole genome shotgun (WGS) entry which is preliminary data.</text>
</comment>
<gene>
    <name evidence="6" type="ORF">CAL65_00600</name>
</gene>
<dbReference type="Proteomes" id="UP000256763">
    <property type="component" value="Unassembled WGS sequence"/>
</dbReference>
<keyword evidence="7" id="KW-1185">Reference proteome</keyword>
<dbReference type="Gene3D" id="3.30.450.40">
    <property type="match status" value="1"/>
</dbReference>